<evidence type="ECO:0000313" key="3">
    <source>
        <dbReference type="Proteomes" id="UP000252015"/>
    </source>
</evidence>
<dbReference type="EMBL" id="UEGW01000001">
    <property type="protein sequence ID" value="SRX95565.1"/>
    <property type="molecule type" value="Genomic_DNA"/>
</dbReference>
<accession>A0A375Z3K1</accession>
<keyword evidence="1" id="KW-0732">Signal</keyword>
<name>A0A375Z3K1_MYCSH</name>
<protein>
    <submittedName>
        <fullName evidence="2">Uncharacterized protein</fullName>
    </submittedName>
</protein>
<reference evidence="2 3" key="1">
    <citation type="submission" date="2018-05" db="EMBL/GenBank/DDBJ databases">
        <authorList>
            <consortium name="IHU Genomes"/>
        </authorList>
    </citation>
    <scope>NUCLEOTIDE SEQUENCE [LARGE SCALE GENOMIC DNA]</scope>
    <source>
        <strain evidence="2 3">P7336</strain>
    </source>
</reference>
<dbReference type="PROSITE" id="PS51318">
    <property type="entry name" value="TAT"/>
    <property type="match status" value="1"/>
</dbReference>
<dbReference type="Proteomes" id="UP000252015">
    <property type="component" value="Unassembled WGS sequence"/>
</dbReference>
<feature type="signal peptide" evidence="1">
    <location>
        <begin position="1"/>
        <end position="34"/>
    </location>
</feature>
<organism evidence="2 3">
    <name type="scientific">Mycobacterium shimoidei</name>
    <dbReference type="NCBI Taxonomy" id="29313"/>
    <lineage>
        <taxon>Bacteria</taxon>
        <taxon>Bacillati</taxon>
        <taxon>Actinomycetota</taxon>
        <taxon>Actinomycetes</taxon>
        <taxon>Mycobacteriales</taxon>
        <taxon>Mycobacteriaceae</taxon>
        <taxon>Mycobacterium</taxon>
    </lineage>
</organism>
<evidence type="ECO:0000256" key="1">
    <source>
        <dbReference type="SAM" id="SignalP"/>
    </source>
</evidence>
<dbReference type="InterPro" id="IPR006311">
    <property type="entry name" value="TAT_signal"/>
</dbReference>
<dbReference type="AlphaFoldDB" id="A0A375Z3K1"/>
<keyword evidence="3" id="KW-1185">Reference proteome</keyword>
<evidence type="ECO:0000313" key="2">
    <source>
        <dbReference type="EMBL" id="SRX95565.1"/>
    </source>
</evidence>
<feature type="chain" id="PRO_5016572695" evidence="1">
    <location>
        <begin position="35"/>
        <end position="235"/>
    </location>
</feature>
<proteinExistence type="predicted"/>
<gene>
    <name evidence="2" type="ORF">MSP7336_03834</name>
</gene>
<sequence>MSHATRIRRNVTLAAGLSVLAVGLAVGAVPRAAADPFPPPFDPNDFAISIDGFTLFQVGTATATSGIGDFAIADGAGSLAIADGGFGDFASALGADSFAVAGSNVPGTTDNNFDFASALGPSTQAAAGLNGSFDSASAVGYNVTAHAGIGTTVVPADFDFASILANLAAAPSNLSFAESELGTGDLAFVVDPFGTLGTQVFAGLGGDFNVAGAFIDDVNVVSAFNDFVFHIAPFF</sequence>